<feature type="transmembrane region" description="Helical" evidence="7">
    <location>
        <begin position="278"/>
        <end position="301"/>
    </location>
</feature>
<evidence type="ECO:0000256" key="1">
    <source>
        <dbReference type="ARBA" id="ARBA00004651"/>
    </source>
</evidence>
<gene>
    <name evidence="8" type="ORF">SAMN05660991_04404</name>
</gene>
<feature type="transmembrane region" description="Helical" evidence="7">
    <location>
        <begin position="244"/>
        <end position="266"/>
    </location>
</feature>
<feature type="region of interest" description="Disordered" evidence="6">
    <location>
        <begin position="1"/>
        <end position="21"/>
    </location>
</feature>
<dbReference type="EMBL" id="FOEE01000020">
    <property type="protein sequence ID" value="SEP26920.1"/>
    <property type="molecule type" value="Genomic_DNA"/>
</dbReference>
<evidence type="ECO:0000256" key="4">
    <source>
        <dbReference type="ARBA" id="ARBA00022989"/>
    </source>
</evidence>
<feature type="transmembrane region" description="Helical" evidence="7">
    <location>
        <begin position="27"/>
        <end position="46"/>
    </location>
</feature>
<organism evidence="8 9">
    <name type="scientific">Trujillonella endophytica</name>
    <dbReference type="NCBI Taxonomy" id="673521"/>
    <lineage>
        <taxon>Bacteria</taxon>
        <taxon>Bacillati</taxon>
        <taxon>Actinomycetota</taxon>
        <taxon>Actinomycetes</taxon>
        <taxon>Geodermatophilales</taxon>
        <taxon>Geodermatophilaceae</taxon>
        <taxon>Trujillonella</taxon>
    </lineage>
</organism>
<feature type="transmembrane region" description="Helical" evidence="7">
    <location>
        <begin position="105"/>
        <end position="124"/>
    </location>
</feature>
<dbReference type="Proteomes" id="UP000198960">
    <property type="component" value="Unassembled WGS sequence"/>
</dbReference>
<evidence type="ECO:0000313" key="9">
    <source>
        <dbReference type="Proteomes" id="UP000198960"/>
    </source>
</evidence>
<dbReference type="PANTHER" id="PTHR39087">
    <property type="entry name" value="UPF0104 MEMBRANE PROTEIN MJ1595"/>
    <property type="match status" value="1"/>
</dbReference>
<dbReference type="STRING" id="673521.SAMN05660991_04404"/>
<dbReference type="AlphaFoldDB" id="A0A1H8WGZ3"/>
<evidence type="ECO:0000256" key="2">
    <source>
        <dbReference type="ARBA" id="ARBA00022475"/>
    </source>
</evidence>
<keyword evidence="9" id="KW-1185">Reference proteome</keyword>
<dbReference type="Pfam" id="PF03706">
    <property type="entry name" value="LPG_synthase_TM"/>
    <property type="match status" value="1"/>
</dbReference>
<name>A0A1H8WGZ3_9ACTN</name>
<dbReference type="GO" id="GO:0005886">
    <property type="term" value="C:plasma membrane"/>
    <property type="evidence" value="ECO:0007669"/>
    <property type="project" value="UniProtKB-SubCell"/>
</dbReference>
<feature type="transmembrane region" description="Helical" evidence="7">
    <location>
        <begin position="66"/>
        <end position="85"/>
    </location>
</feature>
<feature type="transmembrane region" description="Helical" evidence="7">
    <location>
        <begin position="321"/>
        <end position="348"/>
    </location>
</feature>
<dbReference type="PANTHER" id="PTHR39087:SF2">
    <property type="entry name" value="UPF0104 MEMBRANE PROTEIN MJ1595"/>
    <property type="match status" value="1"/>
</dbReference>
<comment type="subcellular location">
    <subcellularLocation>
        <location evidence="1">Cell membrane</location>
        <topology evidence="1">Multi-pass membrane protein</topology>
    </subcellularLocation>
</comment>
<feature type="transmembrane region" description="Helical" evidence="7">
    <location>
        <begin position="144"/>
        <end position="165"/>
    </location>
</feature>
<evidence type="ECO:0008006" key="10">
    <source>
        <dbReference type="Google" id="ProtNLM"/>
    </source>
</evidence>
<accession>A0A1H8WGZ3</accession>
<keyword evidence="3 7" id="KW-0812">Transmembrane</keyword>
<keyword evidence="5 7" id="KW-0472">Membrane</keyword>
<feature type="transmembrane region" description="Helical" evidence="7">
    <location>
        <begin position="172"/>
        <end position="193"/>
    </location>
</feature>
<evidence type="ECO:0000256" key="6">
    <source>
        <dbReference type="SAM" id="MobiDB-lite"/>
    </source>
</evidence>
<proteinExistence type="predicted"/>
<evidence type="ECO:0000313" key="8">
    <source>
        <dbReference type="EMBL" id="SEP26920.1"/>
    </source>
</evidence>
<keyword evidence="4 7" id="KW-1133">Transmembrane helix</keyword>
<keyword evidence="2" id="KW-1003">Cell membrane</keyword>
<evidence type="ECO:0000256" key="5">
    <source>
        <dbReference type="ARBA" id="ARBA00023136"/>
    </source>
</evidence>
<evidence type="ECO:0000256" key="7">
    <source>
        <dbReference type="SAM" id="Phobius"/>
    </source>
</evidence>
<sequence>MTTARPLIPPEAPAGGPQRTTPRWRRVVAPLLSLALVAAVFAWFLPQFTSLSSVWSAVTAMSWAELTVLGLAAAWNIATYQFVMITTMPGLRLREATVSTTTTTAVSNTVVGGAALSLGLTYAMNSSWGFSRSRTSVCLLLSGLWNNFAKLALPVLALVLLAFSAPPTPGRLVAGLVGVAGLLVAVVLLGLLLRSREGAARIGIAAGTVATALRRPLGRPPVQGWDRATTKFRDRTVLLLRARWHWLTLATVVSHLSLFAVLLLSLRAVGVDAEEVSAVEALAVFAFARLLTAIPFTPGGLGVVELALITGLSAAGDERALVAAAVLVFRALTYVLPIPLGVATYLFWRHNRSWRRPPNSAPRTDLVPEEA</sequence>
<dbReference type="RefSeq" id="WP_244524849.1">
    <property type="nucleotide sequence ID" value="NZ_FOEE01000020.1"/>
</dbReference>
<dbReference type="NCBIfam" id="TIGR00374">
    <property type="entry name" value="flippase-like domain"/>
    <property type="match status" value="1"/>
</dbReference>
<dbReference type="InterPro" id="IPR022791">
    <property type="entry name" value="L-PG_synthase/AglD"/>
</dbReference>
<reference evidence="9" key="1">
    <citation type="submission" date="2016-10" db="EMBL/GenBank/DDBJ databases">
        <authorList>
            <person name="Varghese N."/>
            <person name="Submissions S."/>
        </authorList>
    </citation>
    <scope>NUCLEOTIDE SEQUENCE [LARGE SCALE GENOMIC DNA]</scope>
    <source>
        <strain evidence="9">DSM 45413</strain>
    </source>
</reference>
<evidence type="ECO:0000256" key="3">
    <source>
        <dbReference type="ARBA" id="ARBA00022692"/>
    </source>
</evidence>
<protein>
    <recommendedName>
        <fullName evidence="10">Lysylphosphatidylglycerol synthase TM region</fullName>
    </recommendedName>
</protein>